<gene>
    <name evidence="2" type="ORF">P280DRAFT_473438</name>
</gene>
<dbReference type="AlphaFoldDB" id="A0A6A6RL76"/>
<proteinExistence type="predicted"/>
<dbReference type="EMBL" id="MU006801">
    <property type="protein sequence ID" value="KAF2636042.1"/>
    <property type="molecule type" value="Genomic_DNA"/>
</dbReference>
<protein>
    <submittedName>
        <fullName evidence="2">Uncharacterized protein</fullName>
    </submittedName>
</protein>
<sequence>MTDPEVPAPAPALADKLSAAPRKKPKRKSRAVTRRKGLKIGDFRRVFSAWDFQKDDDEQATSTIDLGEQVLLSRKEGHKWSFEAERARFVYIALQHCLHKILTRCGYRRFEYGFQEGIGRYLKAFGDKNGAPKSKIPDWLNIPYIIVKEGEDPMDRLLSGIKAERDEWRNRQVRIDSLQPDSPEHSHD</sequence>
<dbReference type="Proteomes" id="UP000799753">
    <property type="component" value="Unassembled WGS sequence"/>
</dbReference>
<evidence type="ECO:0000313" key="2">
    <source>
        <dbReference type="EMBL" id="KAF2636042.1"/>
    </source>
</evidence>
<feature type="compositionally biased region" description="Basic residues" evidence="1">
    <location>
        <begin position="21"/>
        <end position="35"/>
    </location>
</feature>
<evidence type="ECO:0000256" key="1">
    <source>
        <dbReference type="SAM" id="MobiDB-lite"/>
    </source>
</evidence>
<reference evidence="2" key="1">
    <citation type="journal article" date="2020" name="Stud. Mycol.">
        <title>101 Dothideomycetes genomes: a test case for predicting lifestyles and emergence of pathogens.</title>
        <authorList>
            <person name="Haridas S."/>
            <person name="Albert R."/>
            <person name="Binder M."/>
            <person name="Bloem J."/>
            <person name="Labutti K."/>
            <person name="Salamov A."/>
            <person name="Andreopoulos B."/>
            <person name="Baker S."/>
            <person name="Barry K."/>
            <person name="Bills G."/>
            <person name="Bluhm B."/>
            <person name="Cannon C."/>
            <person name="Castanera R."/>
            <person name="Culley D."/>
            <person name="Daum C."/>
            <person name="Ezra D."/>
            <person name="Gonzalez J."/>
            <person name="Henrissat B."/>
            <person name="Kuo A."/>
            <person name="Liang C."/>
            <person name="Lipzen A."/>
            <person name="Lutzoni F."/>
            <person name="Magnuson J."/>
            <person name="Mondo S."/>
            <person name="Nolan M."/>
            <person name="Ohm R."/>
            <person name="Pangilinan J."/>
            <person name="Park H.-J."/>
            <person name="Ramirez L."/>
            <person name="Alfaro M."/>
            <person name="Sun H."/>
            <person name="Tritt A."/>
            <person name="Yoshinaga Y."/>
            <person name="Zwiers L.-H."/>
            <person name="Turgeon B."/>
            <person name="Goodwin S."/>
            <person name="Spatafora J."/>
            <person name="Crous P."/>
            <person name="Grigoriev I."/>
        </authorList>
    </citation>
    <scope>NUCLEOTIDE SEQUENCE</scope>
    <source>
        <strain evidence="2">CBS 473.64</strain>
    </source>
</reference>
<dbReference type="OrthoDB" id="3808009at2759"/>
<name>A0A6A6RL76_9PLEO</name>
<accession>A0A6A6RL76</accession>
<evidence type="ECO:0000313" key="3">
    <source>
        <dbReference type="Proteomes" id="UP000799753"/>
    </source>
</evidence>
<organism evidence="2 3">
    <name type="scientific">Massarina eburnea CBS 473.64</name>
    <dbReference type="NCBI Taxonomy" id="1395130"/>
    <lineage>
        <taxon>Eukaryota</taxon>
        <taxon>Fungi</taxon>
        <taxon>Dikarya</taxon>
        <taxon>Ascomycota</taxon>
        <taxon>Pezizomycotina</taxon>
        <taxon>Dothideomycetes</taxon>
        <taxon>Pleosporomycetidae</taxon>
        <taxon>Pleosporales</taxon>
        <taxon>Massarineae</taxon>
        <taxon>Massarinaceae</taxon>
        <taxon>Massarina</taxon>
    </lineage>
</organism>
<feature type="compositionally biased region" description="Pro residues" evidence="1">
    <location>
        <begin position="1"/>
        <end position="10"/>
    </location>
</feature>
<feature type="region of interest" description="Disordered" evidence="1">
    <location>
        <begin position="1"/>
        <end position="35"/>
    </location>
</feature>
<keyword evidence="3" id="KW-1185">Reference proteome</keyword>